<evidence type="ECO:0000256" key="1">
    <source>
        <dbReference type="SAM" id="MobiDB-lite"/>
    </source>
</evidence>
<feature type="domain" description="5'-3' DNA helicase ZGRF1-like N-terminal" evidence="2">
    <location>
        <begin position="168"/>
        <end position="244"/>
    </location>
</feature>
<feature type="domain" description="5'-3' DNA helicase ZGRF1-like N-terminal" evidence="2">
    <location>
        <begin position="5"/>
        <end position="78"/>
    </location>
</feature>
<dbReference type="Pfam" id="PF10382">
    <property type="entry name" value="ZGRF1-like_N"/>
    <property type="match status" value="3"/>
</dbReference>
<gene>
    <name evidence="3" type="ORF">BUALT_Bualt05G0087500</name>
</gene>
<evidence type="ECO:0000259" key="2">
    <source>
        <dbReference type="Pfam" id="PF10382"/>
    </source>
</evidence>
<name>A0AAV6XM23_9LAMI</name>
<dbReference type="GO" id="GO:0006302">
    <property type="term" value="P:double-strand break repair"/>
    <property type="evidence" value="ECO:0007669"/>
    <property type="project" value="TreeGrafter"/>
</dbReference>
<accession>A0AAV6XM23</accession>
<comment type="caution">
    <text evidence="3">The sequence shown here is derived from an EMBL/GenBank/DDBJ whole genome shotgun (WGS) entry which is preliminary data.</text>
</comment>
<dbReference type="GO" id="GO:0005634">
    <property type="term" value="C:nucleus"/>
    <property type="evidence" value="ECO:0007669"/>
    <property type="project" value="TreeGrafter"/>
</dbReference>
<dbReference type="Proteomes" id="UP000826271">
    <property type="component" value="Unassembled WGS sequence"/>
</dbReference>
<feature type="domain" description="5'-3' DNA helicase ZGRF1-like N-terminal" evidence="2">
    <location>
        <begin position="316"/>
        <end position="392"/>
    </location>
</feature>
<feature type="region of interest" description="Disordered" evidence="1">
    <location>
        <begin position="419"/>
        <end position="468"/>
    </location>
</feature>
<dbReference type="PANTHER" id="PTHR28535:SF1">
    <property type="entry name" value="PROTEIN ZGRF1"/>
    <property type="match status" value="1"/>
</dbReference>
<evidence type="ECO:0000313" key="3">
    <source>
        <dbReference type="EMBL" id="KAG8382535.1"/>
    </source>
</evidence>
<dbReference type="InterPro" id="IPR052800">
    <property type="entry name" value="DNA_Repair_Helicase_ZGRF1"/>
</dbReference>
<feature type="region of interest" description="Disordered" evidence="1">
    <location>
        <begin position="646"/>
        <end position="674"/>
    </location>
</feature>
<sequence>MEDAQRWSVTYTKHVKQKRKVYQDGFLELQSSRHKVMVYDEWDKLLESRFVKKDDVIKSGETLAFGSYLVDIGEQCGSHKPTSTLNCQEKDRKVAEKSGSLYGHNSPSNLTFIGINESLNRLDVAWSLSDLIVCRLTISSDLSDFKKSETKKCVSSPSFLDMTKTTTTEWQVLYTTQITQKAKKFHDGFVQLVVRGSQGGQVMLYDITRRHLNSRFLKKDEIVCSGESLSFEGHLVEIGEKEGDHKPVKDLTFQGRTCKAVGTAYISNIQARSPTDKKFFGGKTPENTCPEKLTDLNASSSKIGSRTPANEPRHAEWQVLYTTQITQKAKKFHDGFLQLVVNGSEGRQVMLYDITKRQLNSRFLKKDEIVCSGESLSFEGHLVEIGEQEGDHKPVIDFTFQGKNCEAVGKAYIANNQAKSPTNKKFSSGKTPDNTRQQKLADLNDSSSKIDNAKVSSRSHANEPRRAVNDILSILQKPTQRKVDSHASDVHSDIKHHMKVYAEQCNGSAQKELRESISVQDARVKILKSETVEVLNTAEKCGVSGNGRESQSRSSMFCKRSGATNCLTPIIKVECTTHNTLMSSPSSVQPHIQINPALDSEGQMPIESATFIRSSDSEEPDNPPEIISCEDITAAATYVLSSSKLPKLREDNKRSSSRCREAHPSVADTGEKTLEQNFRTKEMAEFPSFDLGF</sequence>
<reference evidence="3" key="1">
    <citation type="submission" date="2019-10" db="EMBL/GenBank/DDBJ databases">
        <authorList>
            <person name="Zhang R."/>
            <person name="Pan Y."/>
            <person name="Wang J."/>
            <person name="Ma R."/>
            <person name="Yu S."/>
        </authorList>
    </citation>
    <scope>NUCLEOTIDE SEQUENCE</scope>
    <source>
        <strain evidence="3">LA-IB0</strain>
        <tissue evidence="3">Leaf</tissue>
    </source>
</reference>
<keyword evidence="4" id="KW-1185">Reference proteome</keyword>
<dbReference type="AlphaFoldDB" id="A0AAV6XM23"/>
<proteinExistence type="predicted"/>
<dbReference type="InterPro" id="IPR018838">
    <property type="entry name" value="ZGRF1-like_N"/>
</dbReference>
<dbReference type="EMBL" id="WHWC01000005">
    <property type="protein sequence ID" value="KAG8382535.1"/>
    <property type="molecule type" value="Genomic_DNA"/>
</dbReference>
<feature type="compositionally biased region" description="Polar residues" evidence="1">
    <location>
        <begin position="419"/>
        <end position="459"/>
    </location>
</feature>
<feature type="compositionally biased region" description="Basic and acidic residues" evidence="1">
    <location>
        <begin position="647"/>
        <end position="674"/>
    </location>
</feature>
<organism evidence="3 4">
    <name type="scientific">Buddleja alternifolia</name>
    <dbReference type="NCBI Taxonomy" id="168488"/>
    <lineage>
        <taxon>Eukaryota</taxon>
        <taxon>Viridiplantae</taxon>
        <taxon>Streptophyta</taxon>
        <taxon>Embryophyta</taxon>
        <taxon>Tracheophyta</taxon>
        <taxon>Spermatophyta</taxon>
        <taxon>Magnoliopsida</taxon>
        <taxon>eudicotyledons</taxon>
        <taxon>Gunneridae</taxon>
        <taxon>Pentapetalae</taxon>
        <taxon>asterids</taxon>
        <taxon>lamiids</taxon>
        <taxon>Lamiales</taxon>
        <taxon>Scrophulariaceae</taxon>
        <taxon>Buddlejeae</taxon>
        <taxon>Buddleja</taxon>
    </lineage>
</organism>
<dbReference type="GO" id="GO:0035861">
    <property type="term" value="C:site of double-strand break"/>
    <property type="evidence" value="ECO:0007669"/>
    <property type="project" value="TreeGrafter"/>
</dbReference>
<dbReference type="PANTHER" id="PTHR28535">
    <property type="entry name" value="ZINC FINGER GRF-TYPE CONTAINING 1"/>
    <property type="match status" value="1"/>
</dbReference>
<evidence type="ECO:0000313" key="4">
    <source>
        <dbReference type="Proteomes" id="UP000826271"/>
    </source>
</evidence>
<protein>
    <recommendedName>
        <fullName evidence="2">5'-3' DNA helicase ZGRF1-like N-terminal domain-containing protein</fullName>
    </recommendedName>
</protein>